<reference evidence="1" key="1">
    <citation type="submission" date="2014-09" db="EMBL/GenBank/DDBJ databases">
        <authorList>
            <person name="Magalhaes I.L.F."/>
            <person name="Oliveira U."/>
            <person name="Santos F.R."/>
            <person name="Vidigal T.H.D.A."/>
            <person name="Brescovit A.D."/>
            <person name="Santos A.J."/>
        </authorList>
    </citation>
    <scope>NUCLEOTIDE SEQUENCE</scope>
    <source>
        <tissue evidence="1">Shoot tissue taken approximately 20 cm above the soil surface</tissue>
    </source>
</reference>
<dbReference type="EMBL" id="GBRH01165478">
    <property type="protein sequence ID" value="JAE32418.1"/>
    <property type="molecule type" value="Transcribed_RNA"/>
</dbReference>
<sequence>MFSGLADADWVTPLNHPMPQRKQNLTTLYEVLVVDIHIVMFSPRGLLVQWRLRAVVCFE</sequence>
<reference evidence="1" key="2">
    <citation type="journal article" date="2015" name="Data Brief">
        <title>Shoot transcriptome of the giant reed, Arundo donax.</title>
        <authorList>
            <person name="Barrero R.A."/>
            <person name="Guerrero F.D."/>
            <person name="Moolhuijzen P."/>
            <person name="Goolsby J.A."/>
            <person name="Tidwell J."/>
            <person name="Bellgard S.E."/>
            <person name="Bellgard M.I."/>
        </authorList>
    </citation>
    <scope>NUCLEOTIDE SEQUENCE</scope>
    <source>
        <tissue evidence="1">Shoot tissue taken approximately 20 cm above the soil surface</tissue>
    </source>
</reference>
<organism evidence="1">
    <name type="scientific">Arundo donax</name>
    <name type="common">Giant reed</name>
    <name type="synonym">Donax arundinaceus</name>
    <dbReference type="NCBI Taxonomy" id="35708"/>
    <lineage>
        <taxon>Eukaryota</taxon>
        <taxon>Viridiplantae</taxon>
        <taxon>Streptophyta</taxon>
        <taxon>Embryophyta</taxon>
        <taxon>Tracheophyta</taxon>
        <taxon>Spermatophyta</taxon>
        <taxon>Magnoliopsida</taxon>
        <taxon>Liliopsida</taxon>
        <taxon>Poales</taxon>
        <taxon>Poaceae</taxon>
        <taxon>PACMAD clade</taxon>
        <taxon>Arundinoideae</taxon>
        <taxon>Arundineae</taxon>
        <taxon>Arundo</taxon>
    </lineage>
</organism>
<accession>A0A0A9HHN6</accession>
<evidence type="ECO:0000313" key="1">
    <source>
        <dbReference type="EMBL" id="JAE32418.1"/>
    </source>
</evidence>
<name>A0A0A9HHN6_ARUDO</name>
<protein>
    <submittedName>
        <fullName evidence="1">Uncharacterized protein</fullName>
    </submittedName>
</protein>
<dbReference type="AlphaFoldDB" id="A0A0A9HHN6"/>
<proteinExistence type="predicted"/>